<keyword evidence="1" id="KW-1133">Transmembrane helix</keyword>
<keyword evidence="1" id="KW-0472">Membrane</keyword>
<gene>
    <name evidence="2" type="ORF">EM308_11745</name>
</gene>
<accession>A0AAC9N5Q7</accession>
<reference evidence="2 3" key="1">
    <citation type="submission" date="2016-10" db="EMBL/GenBank/DDBJ databases">
        <title>Flavobacterium gilvum sp. nov., isolated from stream water.</title>
        <authorList>
            <person name="Shin S.-K."/>
            <person name="Cho Y.-J."/>
            <person name="Yi H."/>
        </authorList>
    </citation>
    <scope>NUCLEOTIDE SEQUENCE [LARGE SCALE GENOMIC DNA]</scope>
    <source>
        <strain evidence="2 3">EM1308</strain>
    </source>
</reference>
<dbReference type="Proteomes" id="UP000175968">
    <property type="component" value="Chromosome"/>
</dbReference>
<dbReference type="KEGG" id="fgl:EM308_11745"/>
<feature type="transmembrane region" description="Helical" evidence="1">
    <location>
        <begin position="66"/>
        <end position="84"/>
    </location>
</feature>
<dbReference type="EMBL" id="CP017479">
    <property type="protein sequence ID" value="AOW10121.1"/>
    <property type="molecule type" value="Genomic_DNA"/>
</dbReference>
<evidence type="ECO:0000313" key="3">
    <source>
        <dbReference type="Proteomes" id="UP000175968"/>
    </source>
</evidence>
<organism evidence="2 3">
    <name type="scientific">Flavobacterium gilvum</name>
    <dbReference type="NCBI Taxonomy" id="1492737"/>
    <lineage>
        <taxon>Bacteria</taxon>
        <taxon>Pseudomonadati</taxon>
        <taxon>Bacteroidota</taxon>
        <taxon>Flavobacteriia</taxon>
        <taxon>Flavobacteriales</taxon>
        <taxon>Flavobacteriaceae</taxon>
        <taxon>Flavobacterium</taxon>
    </lineage>
</organism>
<dbReference type="AlphaFoldDB" id="A0AAC9N5Q7"/>
<proteinExistence type="predicted"/>
<keyword evidence="3" id="KW-1185">Reference proteome</keyword>
<keyword evidence="1" id="KW-0812">Transmembrane</keyword>
<feature type="transmembrane region" description="Helical" evidence="1">
    <location>
        <begin position="12"/>
        <end position="32"/>
    </location>
</feature>
<sequence>MQFERLKKNSKIIIVSFIVSLLFLFVGTGSIFFSYLGILIELILISFSIANLFFLIVTKIEWKVKIGYLILSAIPVFTLLFFLLKSFSIEC</sequence>
<evidence type="ECO:0000313" key="2">
    <source>
        <dbReference type="EMBL" id="AOW10121.1"/>
    </source>
</evidence>
<evidence type="ECO:0000256" key="1">
    <source>
        <dbReference type="SAM" id="Phobius"/>
    </source>
</evidence>
<name>A0AAC9N5Q7_9FLAO</name>
<feature type="transmembrane region" description="Helical" evidence="1">
    <location>
        <begin position="38"/>
        <end position="57"/>
    </location>
</feature>
<protein>
    <submittedName>
        <fullName evidence="2">Uncharacterized protein</fullName>
    </submittedName>
</protein>